<evidence type="ECO:0000313" key="3">
    <source>
        <dbReference type="Proteomes" id="UP001356095"/>
    </source>
</evidence>
<dbReference type="Proteomes" id="UP001356095">
    <property type="component" value="Unassembled WGS sequence"/>
</dbReference>
<name>A0ABU7K2T7_9ACTN</name>
<evidence type="ECO:0000256" key="1">
    <source>
        <dbReference type="SAM" id="MobiDB-lite"/>
    </source>
</evidence>
<sequence>MRQFSAALLSRALRPLTALLAPPRGRHASPAGLRRRRSTRVRRYAPVPAPVEATTPPPQVEPAAGRPTPLLPAPRPVVQRAWLPSDDPAFVRPYFEAHERELDRIQAEATARIHRWSARAIPPPGDLLAAEPRTADPRAAEPRTAEPRAADPRAASPVPITVPAPRAPSPSCDDPDDWRAFTRLTRVWLDQQTRKDVAA</sequence>
<feature type="compositionally biased region" description="Basic and acidic residues" evidence="1">
    <location>
        <begin position="133"/>
        <end position="151"/>
    </location>
</feature>
<feature type="compositionally biased region" description="Basic residues" evidence="1">
    <location>
        <begin position="33"/>
        <end position="43"/>
    </location>
</feature>
<protein>
    <submittedName>
        <fullName evidence="2">Uncharacterized protein</fullName>
    </submittedName>
</protein>
<reference evidence="2 3" key="1">
    <citation type="submission" date="2023-08" db="EMBL/GenBank/DDBJ databases">
        <authorList>
            <person name="Girao M."/>
            <person name="Carvalho M.F."/>
        </authorList>
    </citation>
    <scope>NUCLEOTIDE SEQUENCE [LARGE SCALE GENOMIC DNA]</scope>
    <source>
        <strain evidence="2 3">CT-R113</strain>
    </source>
</reference>
<accession>A0ABU7K2T7</accession>
<dbReference type="EMBL" id="JAUZMY010000003">
    <property type="protein sequence ID" value="MEE2036475.1"/>
    <property type="molecule type" value="Genomic_DNA"/>
</dbReference>
<feature type="region of interest" description="Disordered" evidence="1">
    <location>
        <begin position="21"/>
        <end position="72"/>
    </location>
</feature>
<gene>
    <name evidence="2" type="ORF">Q8791_04460</name>
</gene>
<comment type="caution">
    <text evidence="2">The sequence shown here is derived from an EMBL/GenBank/DDBJ whole genome shotgun (WGS) entry which is preliminary data.</text>
</comment>
<evidence type="ECO:0000313" key="2">
    <source>
        <dbReference type="EMBL" id="MEE2036475.1"/>
    </source>
</evidence>
<proteinExistence type="predicted"/>
<keyword evidence="3" id="KW-1185">Reference proteome</keyword>
<feature type="region of interest" description="Disordered" evidence="1">
    <location>
        <begin position="121"/>
        <end position="177"/>
    </location>
</feature>
<dbReference type="RefSeq" id="WP_330090278.1">
    <property type="nucleotide sequence ID" value="NZ_JAUZMY010000003.1"/>
</dbReference>
<organism evidence="2 3">
    <name type="scientific">Nocardiopsis codii</name>
    <dbReference type="NCBI Taxonomy" id="3065942"/>
    <lineage>
        <taxon>Bacteria</taxon>
        <taxon>Bacillati</taxon>
        <taxon>Actinomycetota</taxon>
        <taxon>Actinomycetes</taxon>
        <taxon>Streptosporangiales</taxon>
        <taxon>Nocardiopsidaceae</taxon>
        <taxon>Nocardiopsis</taxon>
    </lineage>
</organism>